<dbReference type="GO" id="GO:0006428">
    <property type="term" value="P:isoleucyl-tRNA aminoacylation"/>
    <property type="evidence" value="ECO:0007669"/>
    <property type="project" value="TreeGrafter"/>
</dbReference>
<organism evidence="7 8">
    <name type="scientific">Gymnopilus junonius</name>
    <name type="common">Spectacular rustgill mushroom</name>
    <name type="synonym">Gymnopilus spectabilis subsp. junonius</name>
    <dbReference type="NCBI Taxonomy" id="109634"/>
    <lineage>
        <taxon>Eukaryota</taxon>
        <taxon>Fungi</taxon>
        <taxon>Dikarya</taxon>
        <taxon>Basidiomycota</taxon>
        <taxon>Agaricomycotina</taxon>
        <taxon>Agaricomycetes</taxon>
        <taxon>Agaricomycetidae</taxon>
        <taxon>Agaricales</taxon>
        <taxon>Agaricineae</taxon>
        <taxon>Hymenogastraceae</taxon>
        <taxon>Gymnopilus</taxon>
    </lineage>
</organism>
<keyword evidence="8" id="KW-1185">Reference proteome</keyword>
<dbReference type="OrthoDB" id="10264412at2759"/>
<keyword evidence="5" id="KW-0030">Aminoacyl-tRNA synthetase</keyword>
<dbReference type="PANTHER" id="PTHR42765:SF1">
    <property type="entry name" value="ISOLEUCINE--TRNA LIGASE, MITOCHONDRIAL"/>
    <property type="match status" value="1"/>
</dbReference>
<evidence type="ECO:0000256" key="3">
    <source>
        <dbReference type="ARBA" id="ARBA00022840"/>
    </source>
</evidence>
<keyword evidence="1" id="KW-0436">Ligase</keyword>
<evidence type="ECO:0000313" key="8">
    <source>
        <dbReference type="Proteomes" id="UP000724874"/>
    </source>
</evidence>
<evidence type="ECO:0000256" key="1">
    <source>
        <dbReference type="ARBA" id="ARBA00022598"/>
    </source>
</evidence>
<dbReference type="PANTHER" id="PTHR42765">
    <property type="entry name" value="SOLEUCYL-TRNA SYNTHETASE"/>
    <property type="match status" value="1"/>
</dbReference>
<dbReference type="EMBL" id="JADNYJ010000011">
    <property type="protein sequence ID" value="KAF8908660.1"/>
    <property type="molecule type" value="Genomic_DNA"/>
</dbReference>
<protein>
    <recommendedName>
        <fullName evidence="6">Methionyl/Valyl/Leucyl/Isoleucyl-tRNA synthetase anticodon-binding domain-containing protein</fullName>
    </recommendedName>
</protein>
<keyword evidence="4" id="KW-0648">Protein biosynthesis</keyword>
<dbReference type="GO" id="GO:0004822">
    <property type="term" value="F:isoleucine-tRNA ligase activity"/>
    <property type="evidence" value="ECO:0007669"/>
    <property type="project" value="TreeGrafter"/>
</dbReference>
<dbReference type="GO" id="GO:0005739">
    <property type="term" value="C:mitochondrion"/>
    <property type="evidence" value="ECO:0007669"/>
    <property type="project" value="TreeGrafter"/>
</dbReference>
<evidence type="ECO:0000256" key="2">
    <source>
        <dbReference type="ARBA" id="ARBA00022741"/>
    </source>
</evidence>
<sequence>MTRVMAPVLPYLAEEIHATWKADSKSVFMTPWMPMSNEWKDLPAAADMAQLLAVRDTVLSLLEKARRDKKIKSSLEAEVEIIYPDDVQNVTLLNLLRQEENHLKTLFIVSDASVKEKSSKSPEVLEWIYSDTDKHPLHANGGFLSIHVRPASRHKCPRCWTFTRDQDSVLCNRCAAVIKVDHHFD</sequence>
<dbReference type="Gene3D" id="1.10.730.20">
    <property type="match status" value="1"/>
</dbReference>
<dbReference type="Pfam" id="PF08264">
    <property type="entry name" value="Anticodon_1"/>
    <property type="match status" value="1"/>
</dbReference>
<keyword evidence="3" id="KW-0067">ATP-binding</keyword>
<keyword evidence="2" id="KW-0547">Nucleotide-binding</keyword>
<dbReference type="InterPro" id="IPR013155">
    <property type="entry name" value="M/V/L/I-tRNA-synth_anticd-bd"/>
</dbReference>
<dbReference type="InterPro" id="IPR009080">
    <property type="entry name" value="tRNAsynth_Ia_anticodon-bd"/>
</dbReference>
<dbReference type="SUPFAM" id="SSF47323">
    <property type="entry name" value="Anticodon-binding domain of a subclass of class I aminoacyl-tRNA synthetases"/>
    <property type="match status" value="1"/>
</dbReference>
<evidence type="ECO:0000313" key="7">
    <source>
        <dbReference type="EMBL" id="KAF8908660.1"/>
    </source>
</evidence>
<reference evidence="7" key="1">
    <citation type="submission" date="2020-11" db="EMBL/GenBank/DDBJ databases">
        <authorList>
            <consortium name="DOE Joint Genome Institute"/>
            <person name="Ahrendt S."/>
            <person name="Riley R."/>
            <person name="Andreopoulos W."/>
            <person name="LaButti K."/>
            <person name="Pangilinan J."/>
            <person name="Ruiz-duenas F.J."/>
            <person name="Barrasa J.M."/>
            <person name="Sanchez-Garcia M."/>
            <person name="Camarero S."/>
            <person name="Miyauchi S."/>
            <person name="Serrano A."/>
            <person name="Linde D."/>
            <person name="Babiker R."/>
            <person name="Drula E."/>
            <person name="Ayuso-Fernandez I."/>
            <person name="Pacheco R."/>
            <person name="Padilla G."/>
            <person name="Ferreira P."/>
            <person name="Barriuso J."/>
            <person name="Kellner H."/>
            <person name="Castanera R."/>
            <person name="Alfaro M."/>
            <person name="Ramirez L."/>
            <person name="Pisabarro A.G."/>
            <person name="Kuo A."/>
            <person name="Tritt A."/>
            <person name="Lipzen A."/>
            <person name="He G."/>
            <person name="Yan M."/>
            <person name="Ng V."/>
            <person name="Cullen D."/>
            <person name="Martin F."/>
            <person name="Rosso M.-N."/>
            <person name="Henrissat B."/>
            <person name="Hibbett D."/>
            <person name="Martinez A.T."/>
            <person name="Grigoriev I.V."/>
        </authorList>
    </citation>
    <scope>NUCLEOTIDE SEQUENCE</scope>
    <source>
        <strain evidence="7">AH 44721</strain>
    </source>
</reference>
<comment type="caution">
    <text evidence="7">The sequence shown here is derived from an EMBL/GenBank/DDBJ whole genome shotgun (WGS) entry which is preliminary data.</text>
</comment>
<dbReference type="InterPro" id="IPR050081">
    <property type="entry name" value="Ile-tRNA_ligase"/>
</dbReference>
<name>A0A9P5NW48_GYMJU</name>
<evidence type="ECO:0000256" key="4">
    <source>
        <dbReference type="ARBA" id="ARBA00022917"/>
    </source>
</evidence>
<proteinExistence type="predicted"/>
<gene>
    <name evidence="7" type="ORF">CPB84DRAFT_171098</name>
</gene>
<dbReference type="GO" id="GO:0032543">
    <property type="term" value="P:mitochondrial translation"/>
    <property type="evidence" value="ECO:0007669"/>
    <property type="project" value="TreeGrafter"/>
</dbReference>
<accession>A0A9P5NW48</accession>
<dbReference type="AlphaFoldDB" id="A0A9P5NW48"/>
<dbReference type="Proteomes" id="UP000724874">
    <property type="component" value="Unassembled WGS sequence"/>
</dbReference>
<dbReference type="GO" id="GO:0005524">
    <property type="term" value="F:ATP binding"/>
    <property type="evidence" value="ECO:0007669"/>
    <property type="project" value="UniProtKB-KW"/>
</dbReference>
<evidence type="ECO:0000256" key="5">
    <source>
        <dbReference type="ARBA" id="ARBA00023146"/>
    </source>
</evidence>
<evidence type="ECO:0000259" key="6">
    <source>
        <dbReference type="Pfam" id="PF08264"/>
    </source>
</evidence>
<feature type="domain" description="Methionyl/Valyl/Leucyl/Isoleucyl-tRNA synthetase anticodon-binding" evidence="6">
    <location>
        <begin position="2"/>
        <end position="81"/>
    </location>
</feature>